<gene>
    <name evidence="3" type="ORF">PGO_132800</name>
</gene>
<keyword evidence="2" id="KW-0472">Membrane</keyword>
<feature type="compositionally biased region" description="Basic and acidic residues" evidence="1">
    <location>
        <begin position="174"/>
        <end position="186"/>
    </location>
</feature>
<comment type="caution">
    <text evidence="3">The sequence shown here is derived from an EMBL/GenBank/DDBJ whole genome shotgun (WGS) entry which is preliminary data.</text>
</comment>
<accession>A0A1Y1JN89</accession>
<feature type="region of interest" description="Disordered" evidence="1">
    <location>
        <begin position="88"/>
        <end position="112"/>
    </location>
</feature>
<feature type="region of interest" description="Disordered" evidence="1">
    <location>
        <begin position="537"/>
        <end position="559"/>
    </location>
</feature>
<protein>
    <submittedName>
        <fullName evidence="3">Uncharacterized protein</fullName>
    </submittedName>
</protein>
<feature type="compositionally biased region" description="Basic and acidic residues" evidence="1">
    <location>
        <begin position="398"/>
        <end position="412"/>
    </location>
</feature>
<evidence type="ECO:0000313" key="3">
    <source>
        <dbReference type="EMBL" id="GAW83008.1"/>
    </source>
</evidence>
<feature type="compositionally biased region" description="Basic and acidic residues" evidence="1">
    <location>
        <begin position="197"/>
        <end position="224"/>
    </location>
</feature>
<dbReference type="EMBL" id="BDQF01000014">
    <property type="protein sequence ID" value="GAW83008.1"/>
    <property type="molecule type" value="Genomic_DNA"/>
</dbReference>
<feature type="compositionally biased region" description="Basic and acidic residues" evidence="1">
    <location>
        <begin position="253"/>
        <end position="279"/>
    </location>
</feature>
<feature type="region of interest" description="Disordered" evidence="1">
    <location>
        <begin position="393"/>
        <end position="412"/>
    </location>
</feature>
<evidence type="ECO:0000256" key="1">
    <source>
        <dbReference type="SAM" id="MobiDB-lite"/>
    </source>
</evidence>
<evidence type="ECO:0000256" key="2">
    <source>
        <dbReference type="SAM" id="Phobius"/>
    </source>
</evidence>
<dbReference type="OrthoDB" id="384377at2759"/>
<dbReference type="GeneID" id="39749746"/>
<dbReference type="Proteomes" id="UP000195521">
    <property type="component" value="Unassembled WGS sequence"/>
</dbReference>
<dbReference type="OMA" id="TIECMFE"/>
<sequence length="891" mass="106171">MCRVEHVITRNDCEEFIRAVKKETIECMFEEFFLNKKNEREYREITADDLISLTSKKTNRCFYVPVVVYIGKHHGIRSYEEGLIKEKEKKKNREKTENENLKAQGEKDDKNRRINEEMKYVYEDKIFDKSNLHTEILSDNNNNQLPLKSNDLNEKNFERVQVEAPLGATSNNKQSDKNDHVPKDETINDEMLNGEKNPNHKDIHSDKQSHVSVDKDKLIEENIKKKANPNKSKKKKCTQNKKNKNAQGTNDEPTNHVKRQEKDNEHNEGNTKDKLNTLKGKEELKKHLEDEHEKKKQMYYDFLLNRVIDNMQKKRERKKKYLTSFNLVTYFKLNEIIYISFLVDKYRSYFHDIEDNDLIDIYDEENKKMNEGMNPRNDNRVGNQRDLLNELSTFNKPGDAKSDKKEEDSINVPHDTKRKWTDDNKKITLLDIVNKYKEDKKRKEKKVYKKYAHKYIHSKYLSNYQFVGKNVEKIMNHVLYNLNYFFNENILNVEKLIQEYSTVVCNISQTMQNGKGNNSIHIFMPAVMNIGQKEFNKSKTNEQAQKQGKNNPNEVDGDGENFTVENDFLLLKGVGDLSPINGTTTCATPQVMNRKNIFQNENSNCYKSNEMERLTKDSHVGEDNKRTEDELKRGKFHIKRGSGRRRVRRMKPYYKNNTTQHSEIDEIHDTNSDFELDDREIASDNCISYGNIKHTNDEVMHKNFIYYLTYDINKIQIFKKTYFYNFFFIYMVKKLFWNILSLYYLCLTERNKKETTMMTISEKKVHLNTSLNYQEDECDNFTFYESDVSVNNSKKNKEMLYNTNQMLCKNLDPLFKLVRQEKLVIYLRYDQNKRVKYKNKTEYIYREIWQYLILTHVKKGAIVGKHSPFSDFVLFCQKEEEEKKKKKKKNT</sequence>
<reference evidence="4" key="1">
    <citation type="submission" date="2017-04" db="EMBL/GenBank/DDBJ databases">
        <title>Plasmodium gonderi genome.</title>
        <authorList>
            <person name="Arisue N."/>
            <person name="Honma H."/>
            <person name="Kawai S."/>
            <person name="Tougan T."/>
            <person name="Tanabe K."/>
            <person name="Horii T."/>
        </authorList>
    </citation>
    <scope>NUCLEOTIDE SEQUENCE [LARGE SCALE GENOMIC DNA]</scope>
    <source>
        <strain evidence="4">ATCC 30045</strain>
    </source>
</reference>
<dbReference type="RefSeq" id="XP_028545597.1">
    <property type="nucleotide sequence ID" value="XM_028689796.1"/>
</dbReference>
<feature type="region of interest" description="Disordered" evidence="1">
    <location>
        <begin position="164"/>
        <end position="279"/>
    </location>
</feature>
<keyword evidence="4" id="KW-1185">Reference proteome</keyword>
<dbReference type="AlphaFoldDB" id="A0A1Y1JN89"/>
<feature type="compositionally biased region" description="Basic residues" evidence="1">
    <location>
        <begin position="225"/>
        <end position="244"/>
    </location>
</feature>
<feature type="compositionally biased region" description="Polar residues" evidence="1">
    <location>
        <begin position="541"/>
        <end position="553"/>
    </location>
</feature>
<name>A0A1Y1JN89_PLAGO</name>
<keyword evidence="2" id="KW-1133">Transmembrane helix</keyword>
<keyword evidence="2" id="KW-0812">Transmembrane</keyword>
<feature type="transmembrane region" description="Helical" evidence="2">
    <location>
        <begin position="722"/>
        <end position="747"/>
    </location>
</feature>
<proteinExistence type="predicted"/>
<evidence type="ECO:0000313" key="4">
    <source>
        <dbReference type="Proteomes" id="UP000195521"/>
    </source>
</evidence>
<organism evidence="3 4">
    <name type="scientific">Plasmodium gonderi</name>
    <dbReference type="NCBI Taxonomy" id="77519"/>
    <lineage>
        <taxon>Eukaryota</taxon>
        <taxon>Sar</taxon>
        <taxon>Alveolata</taxon>
        <taxon>Apicomplexa</taxon>
        <taxon>Aconoidasida</taxon>
        <taxon>Haemosporida</taxon>
        <taxon>Plasmodiidae</taxon>
        <taxon>Plasmodium</taxon>
        <taxon>Plasmodium (Plasmodium)</taxon>
    </lineage>
</organism>